<dbReference type="KEGG" id="hro:HELRODRAFT_174450"/>
<dbReference type="RefSeq" id="XP_009020153.1">
    <property type="nucleotide sequence ID" value="XM_009021905.1"/>
</dbReference>
<protein>
    <recommendedName>
        <fullName evidence="1">Fibrinogen C-terminal domain-containing protein</fullName>
    </recommendedName>
</protein>
<dbReference type="GO" id="GO:0005615">
    <property type="term" value="C:extracellular space"/>
    <property type="evidence" value="ECO:0000318"/>
    <property type="project" value="GO_Central"/>
</dbReference>
<dbReference type="HOGENOM" id="CLU_1103786_0_0_1"/>
<dbReference type="InterPro" id="IPR036056">
    <property type="entry name" value="Fibrinogen-like_C"/>
</dbReference>
<dbReference type="PANTHER" id="PTHR19143:SF462">
    <property type="entry name" value="APPLE DOMAIN-CONTAINING PROTEIN"/>
    <property type="match status" value="1"/>
</dbReference>
<dbReference type="SUPFAM" id="SSF56496">
    <property type="entry name" value="Fibrinogen C-terminal domain-like"/>
    <property type="match status" value="1"/>
</dbReference>
<keyword evidence="4" id="KW-1185">Reference proteome</keyword>
<dbReference type="STRING" id="6412.T1F850"/>
<evidence type="ECO:0000313" key="3">
    <source>
        <dbReference type="EnsemblMetazoa" id="HelroP174450"/>
    </source>
</evidence>
<dbReference type="Pfam" id="PF00147">
    <property type="entry name" value="Fibrinogen_C"/>
    <property type="match status" value="1"/>
</dbReference>
<dbReference type="Gene3D" id="3.90.215.10">
    <property type="entry name" value="Gamma Fibrinogen, chain A, domain 1"/>
    <property type="match status" value="1"/>
</dbReference>
<reference evidence="4" key="1">
    <citation type="submission" date="2012-12" db="EMBL/GenBank/DDBJ databases">
        <authorList>
            <person name="Hellsten U."/>
            <person name="Grimwood J."/>
            <person name="Chapman J.A."/>
            <person name="Shapiro H."/>
            <person name="Aerts A."/>
            <person name="Otillar R.P."/>
            <person name="Terry A.Y."/>
            <person name="Boore J.L."/>
            <person name="Simakov O."/>
            <person name="Marletaz F."/>
            <person name="Cho S.-J."/>
            <person name="Edsinger-Gonzales E."/>
            <person name="Havlak P."/>
            <person name="Kuo D.-H."/>
            <person name="Larsson T."/>
            <person name="Lv J."/>
            <person name="Arendt D."/>
            <person name="Savage R."/>
            <person name="Osoegawa K."/>
            <person name="de Jong P."/>
            <person name="Lindberg D.R."/>
            <person name="Seaver E.C."/>
            <person name="Weisblat D.A."/>
            <person name="Putnam N.H."/>
            <person name="Grigoriev I.V."/>
            <person name="Rokhsar D.S."/>
        </authorList>
    </citation>
    <scope>NUCLEOTIDE SEQUENCE</scope>
</reference>
<dbReference type="PROSITE" id="PS51406">
    <property type="entry name" value="FIBRINOGEN_C_2"/>
    <property type="match status" value="1"/>
</dbReference>
<dbReference type="EnsemblMetazoa" id="HelroT174450">
    <property type="protein sequence ID" value="HelroP174450"/>
    <property type="gene ID" value="HelroG174450"/>
</dbReference>
<name>T1F850_HELRO</name>
<gene>
    <name evidence="3" type="primary">20204999</name>
    <name evidence="2" type="ORF">HELRODRAFT_174450</name>
</gene>
<dbReference type="EMBL" id="AMQM01004923">
    <property type="status" value="NOT_ANNOTATED_CDS"/>
    <property type="molecule type" value="Genomic_DNA"/>
</dbReference>
<reference evidence="2 4" key="2">
    <citation type="journal article" date="2013" name="Nature">
        <title>Insights into bilaterian evolution from three spiralian genomes.</title>
        <authorList>
            <person name="Simakov O."/>
            <person name="Marletaz F."/>
            <person name="Cho S.J."/>
            <person name="Edsinger-Gonzales E."/>
            <person name="Havlak P."/>
            <person name="Hellsten U."/>
            <person name="Kuo D.H."/>
            <person name="Larsson T."/>
            <person name="Lv J."/>
            <person name="Arendt D."/>
            <person name="Savage R."/>
            <person name="Osoegawa K."/>
            <person name="de Jong P."/>
            <person name="Grimwood J."/>
            <person name="Chapman J.A."/>
            <person name="Shapiro H."/>
            <person name="Aerts A."/>
            <person name="Otillar R.P."/>
            <person name="Terry A.Y."/>
            <person name="Boore J.L."/>
            <person name="Grigoriev I.V."/>
            <person name="Lindberg D.R."/>
            <person name="Seaver E.C."/>
            <person name="Weisblat D.A."/>
            <person name="Putnam N.H."/>
            <person name="Rokhsar D.S."/>
        </authorList>
    </citation>
    <scope>NUCLEOTIDE SEQUENCE</scope>
</reference>
<dbReference type="InterPro" id="IPR050373">
    <property type="entry name" value="Fibrinogen_C-term_domain"/>
</dbReference>
<feature type="domain" description="Fibrinogen C-terminal" evidence="1">
    <location>
        <begin position="38"/>
        <end position="212"/>
    </location>
</feature>
<proteinExistence type="predicted"/>
<organism evidence="3 4">
    <name type="scientific">Helobdella robusta</name>
    <name type="common">Californian leech</name>
    <dbReference type="NCBI Taxonomy" id="6412"/>
    <lineage>
        <taxon>Eukaryota</taxon>
        <taxon>Metazoa</taxon>
        <taxon>Spiralia</taxon>
        <taxon>Lophotrochozoa</taxon>
        <taxon>Annelida</taxon>
        <taxon>Clitellata</taxon>
        <taxon>Hirudinea</taxon>
        <taxon>Rhynchobdellida</taxon>
        <taxon>Glossiphoniidae</taxon>
        <taxon>Helobdella</taxon>
    </lineage>
</organism>
<dbReference type="SMART" id="SM00186">
    <property type="entry name" value="FBG"/>
    <property type="match status" value="1"/>
</dbReference>
<dbReference type="InterPro" id="IPR014716">
    <property type="entry name" value="Fibrinogen_a/b/g_C_1"/>
</dbReference>
<dbReference type="GeneID" id="20204999"/>
<dbReference type="CTD" id="20204999"/>
<evidence type="ECO:0000313" key="2">
    <source>
        <dbReference type="EMBL" id="ESO01499.1"/>
    </source>
</evidence>
<sequence>MGILSIFKTNSTSRVVAFVMSHNITVLTVSKSCNFPFTFNGGLFYSCSNSLPGIKNPCALYMCLTGNRQLSICLDPQAYSAVNKSVLLNIPTFATLTPVTSVNEWIVIQQRIDGFGIYDKNFWFGLEKMHQLTTSADYRLRFEVLIQGAWYSDEYDHFKVNSELKKYSLNVSGYIGDRSNVLNCPTPTMVHNGMKFTTFDMDNDLAPKINCAVCNKISVEAATIYISKSSTSNQPRIINFTGFTGFSGINAP</sequence>
<dbReference type="Proteomes" id="UP000015101">
    <property type="component" value="Unassembled WGS sequence"/>
</dbReference>
<evidence type="ECO:0000313" key="4">
    <source>
        <dbReference type="Proteomes" id="UP000015101"/>
    </source>
</evidence>
<dbReference type="PANTHER" id="PTHR19143">
    <property type="entry name" value="FIBRINOGEN/TENASCIN/ANGIOPOEITIN"/>
    <property type="match status" value="1"/>
</dbReference>
<dbReference type="AlphaFoldDB" id="T1F850"/>
<dbReference type="EMBL" id="KB096743">
    <property type="protein sequence ID" value="ESO01499.1"/>
    <property type="molecule type" value="Genomic_DNA"/>
</dbReference>
<accession>T1F850</accession>
<dbReference type="InParanoid" id="T1F850"/>
<reference evidence="3" key="3">
    <citation type="submission" date="2015-06" db="UniProtKB">
        <authorList>
            <consortium name="EnsemblMetazoa"/>
        </authorList>
    </citation>
    <scope>IDENTIFICATION</scope>
</reference>
<dbReference type="InterPro" id="IPR002181">
    <property type="entry name" value="Fibrinogen_a/b/g_C_dom"/>
</dbReference>
<dbReference type="eggNOG" id="KOG2579">
    <property type="taxonomic scope" value="Eukaryota"/>
</dbReference>
<evidence type="ECO:0000259" key="1">
    <source>
        <dbReference type="PROSITE" id="PS51406"/>
    </source>
</evidence>